<dbReference type="PROSITE" id="PS50943">
    <property type="entry name" value="HTH_CROC1"/>
    <property type="match status" value="1"/>
</dbReference>
<dbReference type="SUPFAM" id="SSF47413">
    <property type="entry name" value="lambda repressor-like DNA-binding domains"/>
    <property type="match status" value="1"/>
</dbReference>
<comment type="caution">
    <text evidence="2">The sequence shown here is derived from an EMBL/GenBank/DDBJ whole genome shotgun (WGS) entry which is preliminary data.</text>
</comment>
<dbReference type="InterPro" id="IPR010982">
    <property type="entry name" value="Lambda_DNA-bd_dom_sf"/>
</dbReference>
<reference evidence="3" key="1">
    <citation type="journal article" date="2019" name="Int. J. Syst. Evol. Microbiol.">
        <title>The Global Catalogue of Microorganisms (GCM) 10K type strain sequencing project: providing services to taxonomists for standard genome sequencing and annotation.</title>
        <authorList>
            <consortium name="The Broad Institute Genomics Platform"/>
            <consortium name="The Broad Institute Genome Sequencing Center for Infectious Disease"/>
            <person name="Wu L."/>
            <person name="Ma J."/>
        </authorList>
    </citation>
    <scope>NUCLEOTIDE SEQUENCE [LARGE SCALE GENOMIC DNA]</scope>
    <source>
        <strain evidence="3">CECT 7649</strain>
    </source>
</reference>
<proteinExistence type="predicted"/>
<dbReference type="Pfam" id="PF19054">
    <property type="entry name" value="DUF5753"/>
    <property type="match status" value="1"/>
</dbReference>
<dbReference type="InterPro" id="IPR043917">
    <property type="entry name" value="DUF5753"/>
</dbReference>
<evidence type="ECO:0000259" key="1">
    <source>
        <dbReference type="PROSITE" id="PS50943"/>
    </source>
</evidence>
<evidence type="ECO:0000313" key="3">
    <source>
        <dbReference type="Proteomes" id="UP001596496"/>
    </source>
</evidence>
<feature type="domain" description="HTH cro/C1-type" evidence="1">
    <location>
        <begin position="73"/>
        <end position="127"/>
    </location>
</feature>
<dbReference type="Pfam" id="PF13560">
    <property type="entry name" value="HTH_31"/>
    <property type="match status" value="1"/>
</dbReference>
<gene>
    <name evidence="2" type="ORF">ACFQSB_07335</name>
</gene>
<dbReference type="InterPro" id="IPR001387">
    <property type="entry name" value="Cro/C1-type_HTH"/>
</dbReference>
<sequence>MASRFYRSTSQLAPKWLLFAVEWLVQPGDTFRVSHSPSAVRPLYDRCRMEEGMPAPAELHPNASPLAFFGSELRRYRQRVAMSQEDLADKINFSASLVGFVERAKRFPSRDFVERCDEALLVNGDLIRLWPLLTREASPPWFHGWLDVEQQAHTIRTWQPLVVPGLLQIEEYARAVIRGEPHISEDEVTKKLEARMERQAILARHTPPVLWVVIDECVLLRPIGGRTVMRGQLERLLEAVESPRISIQVVPMVLGGTTGIAGGFVIAQLPGRSDTVYIESATHGHVTNRAEEVEAIHNRYDTIRIEAHPQHVSIERIREAIKAWS</sequence>
<dbReference type="CDD" id="cd00093">
    <property type="entry name" value="HTH_XRE"/>
    <property type="match status" value="1"/>
</dbReference>
<organism evidence="2 3">
    <name type="scientific">Sphaerisporangium rhizosphaerae</name>
    <dbReference type="NCBI Taxonomy" id="2269375"/>
    <lineage>
        <taxon>Bacteria</taxon>
        <taxon>Bacillati</taxon>
        <taxon>Actinomycetota</taxon>
        <taxon>Actinomycetes</taxon>
        <taxon>Streptosporangiales</taxon>
        <taxon>Streptosporangiaceae</taxon>
        <taxon>Sphaerisporangium</taxon>
    </lineage>
</organism>
<evidence type="ECO:0000313" key="2">
    <source>
        <dbReference type="EMBL" id="MFC7382015.1"/>
    </source>
</evidence>
<protein>
    <submittedName>
        <fullName evidence="2">Scr1 family TA system antitoxin-like transcriptional regulator</fullName>
    </submittedName>
</protein>
<name>A0ABW2P0Q9_9ACTN</name>
<dbReference type="RefSeq" id="WP_380825108.1">
    <property type="nucleotide sequence ID" value="NZ_JBHTCG010000004.1"/>
</dbReference>
<dbReference type="EMBL" id="JBHTCG010000004">
    <property type="protein sequence ID" value="MFC7382015.1"/>
    <property type="molecule type" value="Genomic_DNA"/>
</dbReference>
<dbReference type="SMART" id="SM00530">
    <property type="entry name" value="HTH_XRE"/>
    <property type="match status" value="1"/>
</dbReference>
<dbReference type="Gene3D" id="1.10.260.40">
    <property type="entry name" value="lambda repressor-like DNA-binding domains"/>
    <property type="match status" value="1"/>
</dbReference>
<dbReference type="Proteomes" id="UP001596496">
    <property type="component" value="Unassembled WGS sequence"/>
</dbReference>
<keyword evidence="3" id="KW-1185">Reference proteome</keyword>
<accession>A0ABW2P0Q9</accession>